<evidence type="ECO:0000256" key="4">
    <source>
        <dbReference type="ARBA" id="ARBA00022786"/>
    </source>
</evidence>
<feature type="compositionally biased region" description="Basic and acidic residues" evidence="6">
    <location>
        <begin position="47"/>
        <end position="61"/>
    </location>
</feature>
<dbReference type="Gene3D" id="3.30.2160.10">
    <property type="entry name" value="Hect, E3 ligase catalytic domain"/>
    <property type="match status" value="1"/>
</dbReference>
<comment type="catalytic activity">
    <reaction evidence="1">
        <text>S-ubiquitinyl-[E2 ubiquitin-conjugating enzyme]-L-cysteine + [acceptor protein]-L-lysine = [E2 ubiquitin-conjugating enzyme]-L-cysteine + N(6)-ubiquitinyl-[acceptor protein]-L-lysine.</text>
        <dbReference type="EC" id="2.3.2.26"/>
    </reaction>
</comment>
<sequence length="1160" mass="130783">MFSNFTGQSKRPRNVNLSGQRNNPWATPGSAWGSSTGASKTVAQAQAEREKRQRERDELAASRKLQRVWRGHHARRSTKNEHRRQWDQLYHNTESVDVPMRDGDAVADPERAREALPLLLSLFEPSLSQDQLRLDQFLLDASSEAWKPQSHQYKRLASLLVTALEKRPSNFSQRPFALLVRLVVEEPRSIAAIEDRYYKLLASYCENAANDIDHSGQELLAEAVTAPLDHRKTKYPEAYTTFAYSFLTCSNITFLQKKPEAIARRLDLETLSRTIISGSRAEVSGQRSKEQLLWLLAHFIALNRALSTAQGSVYLEALYQQLCPLIDDIRIRSAPQPVEDEADSSDDEDESAIRKANPLPAYVLHQLEFLVNENGISELLSRFTSTASSSARLSEDASILAGYTLLLLRCFPAQRDDMRMRLFQGDIRTQGPEGSVYLPSVKFLWLAVSKTEVFTTISQPKIKILSSTIVSLLRSDPARDQEWRIVLLFLELYNFLLRVTDDDDFLVDERNVIVNQSPAVKRIRASGLSISELELLVTFLKNLSFTLYHNLKDVMPRDRSRPALGALLGVSSATSTRNIPEQVDAPSFAGILGLDPLSLRGCATTTMQSLYERDSRRSFLPSGFWLMTSKFDMEGFISAVVLEEQQAQNAEDDEDMSDSDINPVDNHTSAGQRLSRAAQIERQRQLQRVHKEQLLSQLGPKLEILRNMPFAIPFDVRVKIFRQFVDIDKIKRRNGLVDPDQWRLGLLNGSFGGPHQTGRDVLGRHTARIKRGQLFSDAYDQFYALGDGLKEPIQITFVDQFDQPEAGIDGGGVTKEFLTSVSSEAFTPGDEGPRLFVTNSQNLLHPNPAAFDELFEDLTYAGVPKSDWGPRITELTQQYEFLGRIVGKCMYEGILVDIAFAPFFLLRWPTAGQSTSDFRSSLNDLRDLDPDLYKGLMSLKNYSGDVSDLSLDFTITDQVTNPRTGQSKNIVRLLRKDGDKTIVTNTDRVLYISYVAHHRLVAQSLRQTKAFLRGLSTIINPSWLSMFNQSELQRLVGGDSTEIDIVDLRNNTQYSGVYSIGDDGEEHETVKMFWVVMKELADTERRALLKYVTSTPRAPLLGFSQLSPRFSIRDGGDDETRLPSTSTCVNLLKLPRYKDAKTLKKKLLYAIQSGAGFDLS</sequence>
<dbReference type="InterPro" id="IPR035983">
    <property type="entry name" value="Hect_E3_ubiquitin_ligase"/>
</dbReference>
<keyword evidence="3" id="KW-0808">Transferase</keyword>
<evidence type="ECO:0000256" key="5">
    <source>
        <dbReference type="PROSITE-ProRule" id="PRU00104"/>
    </source>
</evidence>
<gene>
    <name evidence="8" type="ORF">PG986_012213</name>
</gene>
<dbReference type="Proteomes" id="UP001391051">
    <property type="component" value="Unassembled WGS sequence"/>
</dbReference>
<dbReference type="RefSeq" id="XP_066695131.1">
    <property type="nucleotide sequence ID" value="XM_066848435.1"/>
</dbReference>
<evidence type="ECO:0000256" key="3">
    <source>
        <dbReference type="ARBA" id="ARBA00022679"/>
    </source>
</evidence>
<evidence type="ECO:0000256" key="1">
    <source>
        <dbReference type="ARBA" id="ARBA00000885"/>
    </source>
</evidence>
<dbReference type="PROSITE" id="PS50096">
    <property type="entry name" value="IQ"/>
    <property type="match status" value="1"/>
</dbReference>
<accession>A0ABR1PZL4</accession>
<dbReference type="SMART" id="SM00119">
    <property type="entry name" value="HECTc"/>
    <property type="match status" value="1"/>
</dbReference>
<dbReference type="Gene3D" id="3.90.1750.10">
    <property type="entry name" value="Hect, E3 ligase catalytic domains"/>
    <property type="match status" value="1"/>
</dbReference>
<dbReference type="PANTHER" id="PTHR45700:SF2">
    <property type="entry name" value="UBIQUITIN-PROTEIN LIGASE E3C"/>
    <property type="match status" value="1"/>
</dbReference>
<feature type="active site" description="Glycyl thioester intermediate" evidence="5">
    <location>
        <position position="1128"/>
    </location>
</feature>
<evidence type="ECO:0000313" key="9">
    <source>
        <dbReference type="Proteomes" id="UP001391051"/>
    </source>
</evidence>
<proteinExistence type="predicted"/>
<dbReference type="CDD" id="cd00078">
    <property type="entry name" value="HECTc"/>
    <property type="match status" value="1"/>
</dbReference>
<feature type="compositionally biased region" description="Polar residues" evidence="6">
    <location>
        <begin position="32"/>
        <end position="42"/>
    </location>
</feature>
<feature type="region of interest" description="Disordered" evidence="6">
    <location>
        <begin position="647"/>
        <end position="677"/>
    </location>
</feature>
<dbReference type="SUPFAM" id="SSF56204">
    <property type="entry name" value="Hect, E3 ligase catalytic domain"/>
    <property type="match status" value="1"/>
</dbReference>
<evidence type="ECO:0000259" key="7">
    <source>
        <dbReference type="PROSITE" id="PS50237"/>
    </source>
</evidence>
<protein>
    <recommendedName>
        <fullName evidence="2">HECT-type E3 ubiquitin transferase</fullName>
        <ecNumber evidence="2">2.3.2.26</ecNumber>
    </recommendedName>
</protein>
<evidence type="ECO:0000313" key="8">
    <source>
        <dbReference type="EMBL" id="KAK7943100.1"/>
    </source>
</evidence>
<dbReference type="GeneID" id="92081497"/>
<evidence type="ECO:0000256" key="6">
    <source>
        <dbReference type="SAM" id="MobiDB-lite"/>
    </source>
</evidence>
<comment type="caution">
    <text evidence="8">The sequence shown here is derived from an EMBL/GenBank/DDBJ whole genome shotgun (WGS) entry which is preliminary data.</text>
</comment>
<name>A0ABR1PZL4_9PEZI</name>
<dbReference type="Pfam" id="PF00632">
    <property type="entry name" value="HECT"/>
    <property type="match status" value="1"/>
</dbReference>
<dbReference type="PANTHER" id="PTHR45700">
    <property type="entry name" value="UBIQUITIN-PROTEIN LIGASE E3C"/>
    <property type="match status" value="1"/>
</dbReference>
<feature type="domain" description="HECT" evidence="7">
    <location>
        <begin position="789"/>
        <end position="1160"/>
    </location>
</feature>
<dbReference type="EMBL" id="JAQQWE010000008">
    <property type="protein sequence ID" value="KAK7943100.1"/>
    <property type="molecule type" value="Genomic_DNA"/>
</dbReference>
<feature type="region of interest" description="Disordered" evidence="6">
    <location>
        <begin position="1"/>
        <end position="83"/>
    </location>
</feature>
<keyword evidence="9" id="KW-1185">Reference proteome</keyword>
<dbReference type="EC" id="2.3.2.26" evidence="2"/>
<dbReference type="InterPro" id="IPR000569">
    <property type="entry name" value="HECT_dom"/>
</dbReference>
<dbReference type="PROSITE" id="PS50237">
    <property type="entry name" value="HECT"/>
    <property type="match status" value="1"/>
</dbReference>
<organism evidence="8 9">
    <name type="scientific">Apiospora aurea</name>
    <dbReference type="NCBI Taxonomy" id="335848"/>
    <lineage>
        <taxon>Eukaryota</taxon>
        <taxon>Fungi</taxon>
        <taxon>Dikarya</taxon>
        <taxon>Ascomycota</taxon>
        <taxon>Pezizomycotina</taxon>
        <taxon>Sordariomycetes</taxon>
        <taxon>Xylariomycetidae</taxon>
        <taxon>Amphisphaeriales</taxon>
        <taxon>Apiosporaceae</taxon>
        <taxon>Apiospora</taxon>
    </lineage>
</organism>
<dbReference type="Gene3D" id="3.30.2410.10">
    <property type="entry name" value="Hect, E3 ligase catalytic domain"/>
    <property type="match status" value="1"/>
</dbReference>
<keyword evidence="4 5" id="KW-0833">Ubl conjugation pathway</keyword>
<dbReference type="InterPro" id="IPR044611">
    <property type="entry name" value="E3A/B/C-like"/>
</dbReference>
<reference evidence="8 9" key="1">
    <citation type="submission" date="2023-01" db="EMBL/GenBank/DDBJ databases">
        <title>Analysis of 21 Apiospora genomes using comparative genomics revels a genus with tremendous synthesis potential of carbohydrate active enzymes and secondary metabolites.</title>
        <authorList>
            <person name="Sorensen T."/>
        </authorList>
    </citation>
    <scope>NUCLEOTIDE SEQUENCE [LARGE SCALE GENOMIC DNA]</scope>
    <source>
        <strain evidence="8 9">CBS 24483</strain>
    </source>
</reference>
<feature type="compositionally biased region" description="Polar residues" evidence="6">
    <location>
        <begin position="1"/>
        <end position="25"/>
    </location>
</feature>
<feature type="compositionally biased region" description="Basic residues" evidence="6">
    <location>
        <begin position="64"/>
        <end position="77"/>
    </location>
</feature>
<evidence type="ECO:0000256" key="2">
    <source>
        <dbReference type="ARBA" id="ARBA00012485"/>
    </source>
</evidence>